<dbReference type="InterPro" id="IPR017469">
    <property type="entry name" value="PEP-CTERM_FemAB-rel"/>
</dbReference>
<gene>
    <name evidence="2" type="ORF">E3U44_08140</name>
</gene>
<dbReference type="InterPro" id="IPR050644">
    <property type="entry name" value="PG_Glycine_Bridge_Synth"/>
</dbReference>
<dbReference type="EMBL" id="CP038033">
    <property type="protein sequence ID" value="QBQ54479.1"/>
    <property type="molecule type" value="Genomic_DNA"/>
</dbReference>
<dbReference type="RefSeq" id="WP_134357676.1">
    <property type="nucleotide sequence ID" value="NZ_CP038033.1"/>
</dbReference>
<dbReference type="KEGG" id="nwr:E3U44_08140"/>
<dbReference type="OrthoDB" id="9773932at2"/>
<sequence>MWLKAESRINDIETRTMEVRRLIPETVGRWEAFVEHCPEATFFHRSGWKNVIEQAFGHQTYFLYAEKEGEIEGVLPLGHIRSRLFGNALISTPFCVYGGIAAVSQAARTALEKAAEELAVQLNVDYLEFRNRSHSQTHWPVKELYVTFRKTMDPDPEKNLQAIPRKQRAMVRKGIQAGLVSEIDDNPERFIAAYSESVRNLGTPVFPRKYFQIIGKEFGNDCEMLTVTKGGRTISSVLSFYFRDEVLPYYGGGTEEARRFKGNDFMYWELMRLACTRGIRIFDYGRSKKGTGSYSFKKNWGFEPEPLFYQYRLVKADKMPDINPLNPKYRLFIALWKRLPLPVANIIGPQIAKNLG</sequence>
<evidence type="ECO:0000313" key="3">
    <source>
        <dbReference type="Proteomes" id="UP000294325"/>
    </source>
</evidence>
<dbReference type="SUPFAM" id="SSF55729">
    <property type="entry name" value="Acyl-CoA N-acyltransferases (Nat)"/>
    <property type="match status" value="2"/>
</dbReference>
<organism evidence="2 3">
    <name type="scientific">Nitrosococcus wardiae</name>
    <dbReference type="NCBI Taxonomy" id="1814290"/>
    <lineage>
        <taxon>Bacteria</taxon>
        <taxon>Pseudomonadati</taxon>
        <taxon>Pseudomonadota</taxon>
        <taxon>Gammaproteobacteria</taxon>
        <taxon>Chromatiales</taxon>
        <taxon>Chromatiaceae</taxon>
        <taxon>Nitrosococcus</taxon>
    </lineage>
</organism>
<dbReference type="Proteomes" id="UP000294325">
    <property type="component" value="Chromosome"/>
</dbReference>
<dbReference type="InterPro" id="IPR038740">
    <property type="entry name" value="BioF2-like_GNAT_dom"/>
</dbReference>
<keyword evidence="3" id="KW-1185">Reference proteome</keyword>
<dbReference type="Pfam" id="PF13480">
    <property type="entry name" value="Acetyltransf_6"/>
    <property type="match status" value="1"/>
</dbReference>
<dbReference type="AlphaFoldDB" id="A0A4P7BYZ1"/>
<accession>A0A4P7BYZ1</accession>
<dbReference type="PANTHER" id="PTHR36174:SF1">
    <property type="entry name" value="LIPID II:GLYCINE GLYCYLTRANSFERASE"/>
    <property type="match status" value="1"/>
</dbReference>
<dbReference type="PANTHER" id="PTHR36174">
    <property type="entry name" value="LIPID II:GLYCINE GLYCYLTRANSFERASE"/>
    <property type="match status" value="1"/>
</dbReference>
<evidence type="ECO:0000259" key="1">
    <source>
        <dbReference type="Pfam" id="PF13480"/>
    </source>
</evidence>
<dbReference type="Gene3D" id="3.40.630.30">
    <property type="match status" value="1"/>
</dbReference>
<protein>
    <submittedName>
        <fullName evidence="2">FemAB family PEP-CTERM system-associated protein</fullName>
    </submittedName>
</protein>
<dbReference type="NCBIfam" id="TIGR03019">
    <property type="entry name" value="pepcterm_femAB"/>
    <property type="match status" value="1"/>
</dbReference>
<dbReference type="InterPro" id="IPR016181">
    <property type="entry name" value="Acyl_CoA_acyltransferase"/>
</dbReference>
<proteinExistence type="predicted"/>
<reference evidence="2 3" key="1">
    <citation type="submission" date="2019-03" db="EMBL/GenBank/DDBJ databases">
        <title>The genome sequence of Nitrosococcus wardiae strain D1FHST reveals the archetypal metabolic capacity of ammonia-oxidizing Gammaproteobacteria.</title>
        <authorList>
            <person name="Wang L."/>
            <person name="Lim C.K."/>
            <person name="Hanson T.E."/>
            <person name="Dang H."/>
            <person name="Klotz M.G."/>
        </authorList>
    </citation>
    <scope>NUCLEOTIDE SEQUENCE [LARGE SCALE GENOMIC DNA]</scope>
    <source>
        <strain evidence="2 3">D1FHS</strain>
    </source>
</reference>
<evidence type="ECO:0000313" key="2">
    <source>
        <dbReference type="EMBL" id="QBQ54479.1"/>
    </source>
</evidence>
<feature type="domain" description="BioF2-like acetyltransferase" evidence="1">
    <location>
        <begin position="182"/>
        <end position="297"/>
    </location>
</feature>
<name>A0A4P7BYZ1_9GAMM</name>